<proteinExistence type="predicted"/>
<evidence type="ECO:0000313" key="1">
    <source>
        <dbReference type="EMBL" id="JAW09169.1"/>
    </source>
</evidence>
<dbReference type="EMBL" id="GFTR01007257">
    <property type="protein sequence ID" value="JAW09169.1"/>
    <property type="molecule type" value="Transcribed_RNA"/>
</dbReference>
<name>A0A224XMD2_9HEMI</name>
<protein>
    <submittedName>
        <fullName evidence="1">Uncharacterized protein</fullName>
    </submittedName>
</protein>
<reference evidence="1" key="1">
    <citation type="journal article" date="2018" name="PLoS Negl. Trop. Dis.">
        <title>An insight into the salivary gland and fat body transcriptome of Panstrongylus lignarius (Hemiptera: Heteroptera), the main vector of Chagas disease in Peru.</title>
        <authorList>
            <person name="Nevoa J.C."/>
            <person name="Mendes M.T."/>
            <person name="da Silva M.V."/>
            <person name="Soares S.C."/>
            <person name="Oliveira C.J.F."/>
            <person name="Ribeiro J.M.C."/>
        </authorList>
    </citation>
    <scope>NUCLEOTIDE SEQUENCE</scope>
</reference>
<dbReference type="AlphaFoldDB" id="A0A224XMD2"/>
<organism evidence="1">
    <name type="scientific">Panstrongylus lignarius</name>
    <dbReference type="NCBI Taxonomy" id="156445"/>
    <lineage>
        <taxon>Eukaryota</taxon>
        <taxon>Metazoa</taxon>
        <taxon>Ecdysozoa</taxon>
        <taxon>Arthropoda</taxon>
        <taxon>Hexapoda</taxon>
        <taxon>Insecta</taxon>
        <taxon>Pterygota</taxon>
        <taxon>Neoptera</taxon>
        <taxon>Paraneoptera</taxon>
        <taxon>Hemiptera</taxon>
        <taxon>Heteroptera</taxon>
        <taxon>Panheteroptera</taxon>
        <taxon>Cimicomorpha</taxon>
        <taxon>Reduviidae</taxon>
        <taxon>Triatominae</taxon>
        <taxon>Panstrongylus</taxon>
    </lineage>
</organism>
<dbReference type="Gene3D" id="3.80.10.10">
    <property type="entry name" value="Ribonuclease Inhibitor"/>
    <property type="match status" value="1"/>
</dbReference>
<dbReference type="InterPro" id="IPR032675">
    <property type="entry name" value="LRR_dom_sf"/>
</dbReference>
<sequence>MAPLKPVRTLYDLSLDSVLETVHTYVVKRQGELGKYRKFLINVLHGAIRETLIERAVNMYSSNILDVLDIIELLADSSIKQLQIMQTAIPGGLSHGGCFSGQLFSKIDSANIIGLHKLIVKVNVDLHTNSSQIEPLSSVFHCALHRGLAANLRVLTLHNAADNQSLKIIGKYAKHLTNLDITSSWIVDDIGICDLLLKDASNFITAHLVDLDNCEPRAIHALSLFPPSQINKTCETLCEVKIQDTNTSSISVLLLLMFARSLKSLGGFLYFRNIGDAVISVQSRENAPESLSLTELWDTQLPFEKLSKISRYLPRLTTLYTRAACLLPEPNIVPPLTNLTADFDFVQYGPQFYRFLSYNGSSIRRLVLIDQVYSLDLENIAEFCPLLEELTAKVTVENTAASSIYLRNLKVAKVRITSATTFTWLMKKSDNILHLEVLLERDSFETSMFEDDVIMQIIEDNPRSLRSIRYLSIHMFWNPRYQNYIISCGNLTIDTAYALCAACDSLNVIGELHTWFQVSNKDVTTMADHIKKSNWNGVFQLRNRNFYLIGELFVSAVCYIEFSASTRIFFLVVE</sequence>
<accession>A0A224XMD2</accession>